<dbReference type="InterPro" id="IPR027417">
    <property type="entry name" value="P-loop_NTPase"/>
</dbReference>
<dbReference type="PANTHER" id="PTHR48041:SF22">
    <property type="entry name" value="ABC TRANSPORTER G FAMILY MEMBER 9"/>
    <property type="match status" value="1"/>
</dbReference>
<sequence>MMHCRLQKDMFWYSSHLQKRYEKRLGVRWVRGVSRGEKRRVSTGQEVLTNPSLKFLDETTSGLDSTSAQQVVSVLCDFPKGGRT</sequence>
<comment type="caution">
    <text evidence="6">The sequence shown here is derived from an EMBL/GenBank/DDBJ whole genome shotgun (WGS) entry which is preliminary data.</text>
</comment>
<dbReference type="GO" id="GO:0005886">
    <property type="term" value="C:plasma membrane"/>
    <property type="evidence" value="ECO:0007669"/>
    <property type="project" value="TreeGrafter"/>
</dbReference>
<keyword evidence="3" id="KW-0812">Transmembrane</keyword>
<proteinExistence type="predicted"/>
<feature type="non-terminal residue" evidence="6">
    <location>
        <position position="1"/>
    </location>
</feature>
<evidence type="ECO:0008006" key="8">
    <source>
        <dbReference type="Google" id="ProtNLM"/>
    </source>
</evidence>
<dbReference type="GO" id="GO:0042626">
    <property type="term" value="F:ATPase-coupled transmembrane transporter activity"/>
    <property type="evidence" value="ECO:0007669"/>
    <property type="project" value="TreeGrafter"/>
</dbReference>
<keyword evidence="4" id="KW-1133">Transmembrane helix</keyword>
<dbReference type="AlphaFoldDB" id="A0AA41VMS4"/>
<dbReference type="PANTHER" id="PTHR48041">
    <property type="entry name" value="ABC TRANSPORTER G FAMILY MEMBER 28"/>
    <property type="match status" value="1"/>
</dbReference>
<evidence type="ECO:0000256" key="2">
    <source>
        <dbReference type="ARBA" id="ARBA00022448"/>
    </source>
</evidence>
<organism evidence="6 7">
    <name type="scientific">Papaver nudicaule</name>
    <name type="common">Iceland poppy</name>
    <dbReference type="NCBI Taxonomy" id="74823"/>
    <lineage>
        <taxon>Eukaryota</taxon>
        <taxon>Viridiplantae</taxon>
        <taxon>Streptophyta</taxon>
        <taxon>Embryophyta</taxon>
        <taxon>Tracheophyta</taxon>
        <taxon>Spermatophyta</taxon>
        <taxon>Magnoliopsida</taxon>
        <taxon>Ranunculales</taxon>
        <taxon>Papaveraceae</taxon>
        <taxon>Papaveroideae</taxon>
        <taxon>Papaver</taxon>
    </lineage>
</organism>
<evidence type="ECO:0000256" key="4">
    <source>
        <dbReference type="ARBA" id="ARBA00022989"/>
    </source>
</evidence>
<dbReference type="InterPro" id="IPR050352">
    <property type="entry name" value="ABCG_transporters"/>
</dbReference>
<comment type="subcellular location">
    <subcellularLocation>
        <location evidence="1">Membrane</location>
        <topology evidence="1">Multi-pass membrane protein</topology>
    </subcellularLocation>
</comment>
<evidence type="ECO:0000313" key="6">
    <source>
        <dbReference type="EMBL" id="MCL7044103.1"/>
    </source>
</evidence>
<dbReference type="Gene3D" id="3.40.50.300">
    <property type="entry name" value="P-loop containing nucleotide triphosphate hydrolases"/>
    <property type="match status" value="1"/>
</dbReference>
<gene>
    <name evidence="6" type="ORF">MKW94_014082</name>
</gene>
<keyword evidence="2" id="KW-0813">Transport</keyword>
<name>A0AA41VMS4_PAPNU</name>
<accession>A0AA41VMS4</accession>
<reference evidence="6" key="1">
    <citation type="submission" date="2022-03" db="EMBL/GenBank/DDBJ databases">
        <title>A functionally conserved STORR gene fusion in Papaver species that diverged 16.8 million years ago.</title>
        <authorList>
            <person name="Catania T."/>
        </authorList>
    </citation>
    <scope>NUCLEOTIDE SEQUENCE</scope>
    <source>
        <strain evidence="6">S-191538</strain>
    </source>
</reference>
<keyword evidence="5" id="KW-0472">Membrane</keyword>
<keyword evidence="7" id="KW-1185">Reference proteome</keyword>
<evidence type="ECO:0000313" key="7">
    <source>
        <dbReference type="Proteomes" id="UP001177140"/>
    </source>
</evidence>
<dbReference type="EMBL" id="JAJJMA010254200">
    <property type="protein sequence ID" value="MCL7044103.1"/>
    <property type="molecule type" value="Genomic_DNA"/>
</dbReference>
<evidence type="ECO:0000256" key="3">
    <source>
        <dbReference type="ARBA" id="ARBA00022692"/>
    </source>
</evidence>
<evidence type="ECO:0000256" key="1">
    <source>
        <dbReference type="ARBA" id="ARBA00004141"/>
    </source>
</evidence>
<dbReference type="SUPFAM" id="SSF52540">
    <property type="entry name" value="P-loop containing nucleoside triphosphate hydrolases"/>
    <property type="match status" value="1"/>
</dbReference>
<protein>
    <recommendedName>
        <fullName evidence="8">ABC transporter domain-containing protein</fullName>
    </recommendedName>
</protein>
<evidence type="ECO:0000256" key="5">
    <source>
        <dbReference type="ARBA" id="ARBA00023136"/>
    </source>
</evidence>
<dbReference type="Proteomes" id="UP001177140">
    <property type="component" value="Unassembled WGS sequence"/>
</dbReference>